<accession>A0A7D6ZI97</accession>
<dbReference type="RefSeq" id="WP_181581598.1">
    <property type="nucleotide sequence ID" value="NZ_CP059399.1"/>
</dbReference>
<evidence type="ECO:0000256" key="1">
    <source>
        <dbReference type="SAM" id="MobiDB-lite"/>
    </source>
</evidence>
<dbReference type="EMBL" id="CP059399">
    <property type="protein sequence ID" value="QLY30400.1"/>
    <property type="molecule type" value="Genomic_DNA"/>
</dbReference>
<sequence>MTESQPFRPPEPDARLKTAAAQELKRCWLTKIGSRSDVRGIVVDDSGALNNELLKSLINLQALISHCLQDPSLNLHEPAILYIPLLEIHPQALKLEHAGCENRRALDSLSREEKVWAIGVLIRILKDYPKGSYGNRTETGWKVGRARYVGYMLDINPDQLYDSEHPKDSSRNLNGFLTTYVGYLTEQLTDPDTRDRVIDAAQAKMQELAARKPTDRALVTPLRPGVGAADELIDRDAESDDGPTESQRDRPTSSAGAPASVPLPPSGGKGVGQWAKGYWKPLTGAAAAAALVIGVTTIMVFDDGNADDHGTFAGATSSVSSTSINSLFPLSPNTPCHSPEATTVQLPDVEICVAYWCVGRFHAPDGVNWIEGRGQIKLRPRIINNSAHAIDISITAMSALRLLVATPLDPATWWMPPPITASAGDRPIKLSFEGQTYWAVPPNAPRDAVQIDLPNNMYTYDGFATSWYDTELGPGQTAFKPLRKDADGRPIQEGNLVFNVPVATQDVGLKGLVLVDRNDPTTVLAFIDKEKWPAPADLNSF</sequence>
<name>A0A7D6ZI97_9NOCA</name>
<dbReference type="AlphaFoldDB" id="A0A7D6ZI97"/>
<evidence type="ECO:0000313" key="2">
    <source>
        <dbReference type="EMBL" id="QLY30400.1"/>
    </source>
</evidence>
<dbReference type="KEGG" id="nhu:H0264_35645"/>
<dbReference type="Proteomes" id="UP000515512">
    <property type="component" value="Chromosome"/>
</dbReference>
<organism evidence="2 3">
    <name type="scientific">Nocardia huaxiensis</name>
    <dbReference type="NCBI Taxonomy" id="2755382"/>
    <lineage>
        <taxon>Bacteria</taxon>
        <taxon>Bacillati</taxon>
        <taxon>Actinomycetota</taxon>
        <taxon>Actinomycetes</taxon>
        <taxon>Mycobacteriales</taxon>
        <taxon>Nocardiaceae</taxon>
        <taxon>Nocardia</taxon>
    </lineage>
</organism>
<reference evidence="2 3" key="1">
    <citation type="submission" date="2020-07" db="EMBL/GenBank/DDBJ databases">
        <authorList>
            <person name="Zhuang K."/>
            <person name="Ran Y."/>
        </authorList>
    </citation>
    <scope>NUCLEOTIDE SEQUENCE [LARGE SCALE GENOMIC DNA]</scope>
    <source>
        <strain evidence="2 3">WCH-YHL-001</strain>
    </source>
</reference>
<keyword evidence="3" id="KW-1185">Reference proteome</keyword>
<proteinExistence type="predicted"/>
<feature type="compositionally biased region" description="Acidic residues" evidence="1">
    <location>
        <begin position="231"/>
        <end position="243"/>
    </location>
</feature>
<feature type="region of interest" description="Disordered" evidence="1">
    <location>
        <begin position="211"/>
        <end position="270"/>
    </location>
</feature>
<gene>
    <name evidence="2" type="ORF">H0264_35645</name>
</gene>
<evidence type="ECO:0000313" key="3">
    <source>
        <dbReference type="Proteomes" id="UP000515512"/>
    </source>
</evidence>
<protein>
    <submittedName>
        <fullName evidence="2">Uncharacterized protein</fullName>
    </submittedName>
</protein>